<accession>A0ABD2INS6</accession>
<gene>
    <name evidence="2" type="ORF">niasHT_035059</name>
</gene>
<evidence type="ECO:0000313" key="2">
    <source>
        <dbReference type="EMBL" id="KAL3081719.1"/>
    </source>
</evidence>
<protein>
    <submittedName>
        <fullName evidence="2">Uncharacterized protein</fullName>
    </submittedName>
</protein>
<sequence>MKICTKNSDKNVILAEYRKQLTQMKDILGTQSLAEMKKYEENIQKNGPNAKQYAALLKFGDDFKAFLDEMPEMEGKNAIVTLLASNPSSPIMPSDLIQLMLIANKMKSKNLITTNRRGRRDLRDSFIKIIVALTIWFIIFLWWIGLSFLAGLVTGFLLAIWLGRKF</sequence>
<keyword evidence="1" id="KW-0812">Transmembrane</keyword>
<organism evidence="2 3">
    <name type="scientific">Heterodera trifolii</name>
    <dbReference type="NCBI Taxonomy" id="157864"/>
    <lineage>
        <taxon>Eukaryota</taxon>
        <taxon>Metazoa</taxon>
        <taxon>Ecdysozoa</taxon>
        <taxon>Nematoda</taxon>
        <taxon>Chromadorea</taxon>
        <taxon>Rhabditida</taxon>
        <taxon>Tylenchina</taxon>
        <taxon>Tylenchomorpha</taxon>
        <taxon>Tylenchoidea</taxon>
        <taxon>Heteroderidae</taxon>
        <taxon>Heteroderinae</taxon>
        <taxon>Heterodera</taxon>
    </lineage>
</organism>
<evidence type="ECO:0000313" key="3">
    <source>
        <dbReference type="Proteomes" id="UP001620626"/>
    </source>
</evidence>
<dbReference type="EMBL" id="JBICBT010001130">
    <property type="protein sequence ID" value="KAL3081719.1"/>
    <property type="molecule type" value="Genomic_DNA"/>
</dbReference>
<feature type="transmembrane region" description="Helical" evidence="1">
    <location>
        <begin position="129"/>
        <end position="162"/>
    </location>
</feature>
<keyword evidence="1" id="KW-0472">Membrane</keyword>
<dbReference type="AlphaFoldDB" id="A0ABD2INS6"/>
<reference evidence="2 3" key="1">
    <citation type="submission" date="2024-10" db="EMBL/GenBank/DDBJ databases">
        <authorList>
            <person name="Kim D."/>
        </authorList>
    </citation>
    <scope>NUCLEOTIDE SEQUENCE [LARGE SCALE GENOMIC DNA]</scope>
    <source>
        <strain evidence="2">BH-2024</strain>
    </source>
</reference>
<evidence type="ECO:0000256" key="1">
    <source>
        <dbReference type="SAM" id="Phobius"/>
    </source>
</evidence>
<comment type="caution">
    <text evidence="2">The sequence shown here is derived from an EMBL/GenBank/DDBJ whole genome shotgun (WGS) entry which is preliminary data.</text>
</comment>
<dbReference type="Proteomes" id="UP001620626">
    <property type="component" value="Unassembled WGS sequence"/>
</dbReference>
<keyword evidence="1" id="KW-1133">Transmembrane helix</keyword>
<keyword evidence="3" id="KW-1185">Reference proteome</keyword>
<name>A0ABD2INS6_9BILA</name>
<proteinExistence type="predicted"/>